<dbReference type="Pfam" id="PF12698">
    <property type="entry name" value="ABC2_membrane_3"/>
    <property type="match status" value="1"/>
</dbReference>
<evidence type="ECO:0000256" key="5">
    <source>
        <dbReference type="SAM" id="Phobius"/>
    </source>
</evidence>
<evidence type="ECO:0000256" key="4">
    <source>
        <dbReference type="ARBA" id="ARBA00023136"/>
    </source>
</evidence>
<evidence type="ECO:0000256" key="2">
    <source>
        <dbReference type="ARBA" id="ARBA00022692"/>
    </source>
</evidence>
<evidence type="ECO:0000313" key="7">
    <source>
        <dbReference type="EMBL" id="OBY11106.1"/>
    </source>
</evidence>
<feature type="transmembrane region" description="Helical" evidence="5">
    <location>
        <begin position="284"/>
        <end position="303"/>
    </location>
</feature>
<name>A0A1B8RQS3_9CLOT</name>
<keyword evidence="2 5" id="KW-0812">Transmembrane</keyword>
<keyword evidence="8" id="KW-1185">Reference proteome</keyword>
<evidence type="ECO:0000256" key="3">
    <source>
        <dbReference type="ARBA" id="ARBA00022989"/>
    </source>
</evidence>
<sequence>MRILYYVKTTLKGMFANGLVTIAYFVLLPVILAGVMGFMKSSTHNNPLKLKKVIVSVMDEDKTNMSQSLIDFLKSEEIQELITISDEDSNCDLIIKEGYEKNLTSLTKGNIVIKKNNNERNTAIETLKVILDKYHKSMYVGISGGSQEELERLKDNKAVKNVIIDVEENISPYKMMSSSMIGFVVTMLIYGLIEGSYSKQSVNLSNKIRSTPTSRLGLLISDLVTNFIYCFIIMSVYVLFFRVTRVNFTGNIFSLTLILGVSSLFMSTISMMVLSLFGPKYGKIVGVIMFLIPIASMEMFSGVESILSSLSVTHLIIKVVNWFTLYGTLKGVNSSILILFGLSVIFFIVSIIKESMVKEVRRCV</sequence>
<feature type="transmembrane region" description="Helical" evidence="5">
    <location>
        <begin position="15"/>
        <end position="39"/>
    </location>
</feature>
<protein>
    <recommendedName>
        <fullName evidence="6">ABC-2 type transporter transmembrane domain-containing protein</fullName>
    </recommendedName>
</protein>
<feature type="transmembrane region" description="Helical" evidence="5">
    <location>
        <begin position="252"/>
        <end position="278"/>
    </location>
</feature>
<organism evidence="7 8">
    <name type="scientific">Clostridium paraputrificum</name>
    <dbReference type="NCBI Taxonomy" id="29363"/>
    <lineage>
        <taxon>Bacteria</taxon>
        <taxon>Bacillati</taxon>
        <taxon>Bacillota</taxon>
        <taxon>Clostridia</taxon>
        <taxon>Eubacteriales</taxon>
        <taxon>Clostridiaceae</taxon>
        <taxon>Clostridium</taxon>
    </lineage>
</organism>
<keyword evidence="4 5" id="KW-0472">Membrane</keyword>
<dbReference type="PANTHER" id="PTHR43027">
    <property type="entry name" value="DOXORUBICIN RESISTANCE ABC TRANSPORTER PERMEASE PROTEIN DRRC-RELATED"/>
    <property type="match status" value="1"/>
</dbReference>
<comment type="caution">
    <text evidence="7">The sequence shown here is derived from an EMBL/GenBank/DDBJ whole genome shotgun (WGS) entry which is preliminary data.</text>
</comment>
<dbReference type="OrthoDB" id="1897891at2"/>
<dbReference type="PANTHER" id="PTHR43027:SF1">
    <property type="entry name" value="DOXORUBICIN RESISTANCE ABC TRANSPORTER PERMEASE PROTEIN DRRC-RELATED"/>
    <property type="match status" value="1"/>
</dbReference>
<evidence type="ECO:0000313" key="8">
    <source>
        <dbReference type="Proteomes" id="UP000092714"/>
    </source>
</evidence>
<feature type="transmembrane region" description="Helical" evidence="5">
    <location>
        <begin position="218"/>
        <end position="240"/>
    </location>
</feature>
<dbReference type="eggNOG" id="COG0842">
    <property type="taxonomic scope" value="Bacteria"/>
</dbReference>
<dbReference type="RefSeq" id="WP_065254455.1">
    <property type="nucleotide sequence ID" value="NZ_JADMZL010000002.1"/>
</dbReference>
<comment type="subcellular location">
    <subcellularLocation>
        <location evidence="1">Membrane</location>
        <topology evidence="1">Multi-pass membrane protein</topology>
    </subcellularLocation>
</comment>
<feature type="domain" description="ABC-2 type transporter transmembrane" evidence="6">
    <location>
        <begin position="21"/>
        <end position="352"/>
    </location>
</feature>
<dbReference type="AlphaFoldDB" id="A0A1B8RQS3"/>
<keyword evidence="3 5" id="KW-1133">Transmembrane helix</keyword>
<dbReference type="EMBL" id="MAPZ01000016">
    <property type="protein sequence ID" value="OBY11106.1"/>
    <property type="molecule type" value="Genomic_DNA"/>
</dbReference>
<feature type="transmembrane region" description="Helical" evidence="5">
    <location>
        <begin position="335"/>
        <end position="352"/>
    </location>
</feature>
<reference evidence="7 8" key="1">
    <citation type="submission" date="2016-06" db="EMBL/GenBank/DDBJ databases">
        <authorList>
            <person name="Kjaerup R.B."/>
            <person name="Dalgaard T.S."/>
            <person name="Juul-Madsen H.R."/>
        </authorList>
    </citation>
    <scope>NUCLEOTIDE SEQUENCE [LARGE SCALE GENOMIC DNA]</scope>
    <source>
        <strain evidence="7 8">373-A1</strain>
    </source>
</reference>
<dbReference type="InterPro" id="IPR013525">
    <property type="entry name" value="ABC2_TM"/>
</dbReference>
<feature type="transmembrane region" description="Helical" evidence="5">
    <location>
        <begin position="180"/>
        <end position="198"/>
    </location>
</feature>
<accession>A0A1B8RQS3</accession>
<dbReference type="Proteomes" id="UP000092714">
    <property type="component" value="Unassembled WGS sequence"/>
</dbReference>
<dbReference type="GO" id="GO:0140359">
    <property type="term" value="F:ABC-type transporter activity"/>
    <property type="evidence" value="ECO:0007669"/>
    <property type="project" value="InterPro"/>
</dbReference>
<dbReference type="InterPro" id="IPR052902">
    <property type="entry name" value="ABC-2_transporter"/>
</dbReference>
<gene>
    <name evidence="7" type="ORF">CP373A1_06310</name>
</gene>
<proteinExistence type="predicted"/>
<dbReference type="GO" id="GO:0016020">
    <property type="term" value="C:membrane"/>
    <property type="evidence" value="ECO:0007669"/>
    <property type="project" value="UniProtKB-SubCell"/>
</dbReference>
<evidence type="ECO:0000256" key="1">
    <source>
        <dbReference type="ARBA" id="ARBA00004141"/>
    </source>
</evidence>
<evidence type="ECO:0000259" key="6">
    <source>
        <dbReference type="Pfam" id="PF12698"/>
    </source>
</evidence>